<protein>
    <submittedName>
        <fullName evidence="2">YceI family protein</fullName>
    </submittedName>
</protein>
<sequence length="196" mass="21971">MQRWLVTGALIAWSSFCYADRIITYAIDPQRTQVSISWQYLGVPTEGGEFKGVTGFIYGNLDSPNKSWAEAHIPVNSFKSGWKLIDHRLIKSGEFFRAKEYPEIIFRSKSIDTVNKKSRELSLSGEISVNGIVRPVTLYIETKSLGPHPFYGDANAASMKAVTRFNRSEFGMDKFVGMVSDEIVVHLAVEAVVVKN</sequence>
<keyword evidence="3" id="KW-1185">Reference proteome</keyword>
<dbReference type="PANTHER" id="PTHR34406">
    <property type="entry name" value="PROTEIN YCEI"/>
    <property type="match status" value="1"/>
</dbReference>
<evidence type="ECO:0000259" key="1">
    <source>
        <dbReference type="SMART" id="SM00867"/>
    </source>
</evidence>
<organism evidence="2 3">
    <name type="scientific">Paraperlucidibaca wandonensis</name>
    <dbReference type="NCBI Taxonomy" id="1268273"/>
    <lineage>
        <taxon>Bacteria</taxon>
        <taxon>Pseudomonadati</taxon>
        <taxon>Pseudomonadota</taxon>
        <taxon>Gammaproteobacteria</taxon>
        <taxon>Moraxellales</taxon>
        <taxon>Moraxellaceae</taxon>
        <taxon>Paraperlucidibaca</taxon>
    </lineage>
</organism>
<evidence type="ECO:0000313" key="2">
    <source>
        <dbReference type="EMBL" id="MFD0950675.1"/>
    </source>
</evidence>
<dbReference type="SMART" id="SM00867">
    <property type="entry name" value="YceI"/>
    <property type="match status" value="1"/>
</dbReference>
<feature type="domain" description="Lipid/polyisoprenoid-binding YceI-like" evidence="1">
    <location>
        <begin position="24"/>
        <end position="192"/>
    </location>
</feature>
<gene>
    <name evidence="2" type="ORF">ACFQ0F_09785</name>
</gene>
<dbReference type="InterPro" id="IPR007372">
    <property type="entry name" value="Lipid/polyisoprenoid-bd_YceI"/>
</dbReference>
<name>A0ABW3HIU6_9GAMM</name>
<reference evidence="3" key="1">
    <citation type="journal article" date="2019" name="Int. J. Syst. Evol. Microbiol.">
        <title>The Global Catalogue of Microorganisms (GCM) 10K type strain sequencing project: providing services to taxonomists for standard genome sequencing and annotation.</title>
        <authorList>
            <consortium name="The Broad Institute Genomics Platform"/>
            <consortium name="The Broad Institute Genome Sequencing Center for Infectious Disease"/>
            <person name="Wu L."/>
            <person name="Ma J."/>
        </authorList>
    </citation>
    <scope>NUCLEOTIDE SEQUENCE [LARGE SCALE GENOMIC DNA]</scope>
    <source>
        <strain evidence="3">CCUG 63419</strain>
    </source>
</reference>
<evidence type="ECO:0000313" key="3">
    <source>
        <dbReference type="Proteomes" id="UP001597044"/>
    </source>
</evidence>
<proteinExistence type="predicted"/>
<dbReference type="InterPro" id="IPR036761">
    <property type="entry name" value="TTHA0802/YceI-like_sf"/>
</dbReference>
<comment type="caution">
    <text evidence="2">The sequence shown here is derived from an EMBL/GenBank/DDBJ whole genome shotgun (WGS) entry which is preliminary data.</text>
</comment>
<dbReference type="Gene3D" id="2.40.128.110">
    <property type="entry name" value="Lipid/polyisoprenoid-binding, YceI-like"/>
    <property type="match status" value="1"/>
</dbReference>
<accession>A0ABW3HIU6</accession>
<dbReference type="RefSeq" id="WP_379071609.1">
    <property type="nucleotide sequence ID" value="NZ_JBHTIT010000001.1"/>
</dbReference>
<dbReference type="Pfam" id="PF04264">
    <property type="entry name" value="YceI"/>
    <property type="match status" value="1"/>
</dbReference>
<dbReference type="SUPFAM" id="SSF101874">
    <property type="entry name" value="YceI-like"/>
    <property type="match status" value="1"/>
</dbReference>
<dbReference type="EMBL" id="JBHTIT010000001">
    <property type="protein sequence ID" value="MFD0950675.1"/>
    <property type="molecule type" value="Genomic_DNA"/>
</dbReference>
<dbReference type="PANTHER" id="PTHR34406:SF1">
    <property type="entry name" value="PROTEIN YCEI"/>
    <property type="match status" value="1"/>
</dbReference>
<dbReference type="Proteomes" id="UP001597044">
    <property type="component" value="Unassembled WGS sequence"/>
</dbReference>